<dbReference type="InterPro" id="IPR004561">
    <property type="entry name" value="IsoChor_synthase"/>
</dbReference>
<dbReference type="PANTHER" id="PTHR42839">
    <property type="entry name" value="ISOCHORISMATE SYNTHASE ENTC"/>
    <property type="match status" value="1"/>
</dbReference>
<name>A0A3N0E264_9ACTN</name>
<keyword evidence="4 7" id="KW-0413">Isomerase</keyword>
<dbReference type="Pfam" id="PF00425">
    <property type="entry name" value="Chorismate_bind"/>
    <property type="match status" value="1"/>
</dbReference>
<dbReference type="AlphaFoldDB" id="A0A3N0E264"/>
<dbReference type="InterPro" id="IPR005801">
    <property type="entry name" value="ADC_synthase"/>
</dbReference>
<proteinExistence type="inferred from homology"/>
<reference evidence="7 8" key="1">
    <citation type="submission" date="2018-11" db="EMBL/GenBank/DDBJ databases">
        <title>The genome draft of YIM 96095.</title>
        <authorList>
            <person name="Tang S.-K."/>
            <person name="Chunyu W.-X."/>
            <person name="Feng Y.-Z."/>
        </authorList>
    </citation>
    <scope>NUCLEOTIDE SEQUENCE [LARGE SCALE GENOMIC DNA]</scope>
    <source>
        <strain evidence="7 8">YIM 96095</strain>
    </source>
</reference>
<comment type="catalytic activity">
    <reaction evidence="1">
        <text>chorismate = isochorismate</text>
        <dbReference type="Rhea" id="RHEA:18985"/>
        <dbReference type="ChEBI" id="CHEBI:29748"/>
        <dbReference type="ChEBI" id="CHEBI:29780"/>
        <dbReference type="EC" id="5.4.4.2"/>
    </reaction>
</comment>
<dbReference type="SUPFAM" id="SSF56322">
    <property type="entry name" value="ADC synthase"/>
    <property type="match status" value="1"/>
</dbReference>
<sequence length="419" mass="44292">MTVASEAPRLIVRTVALRDHHELLGHLPETAPLAWLHNGDGLVGWGEAARLDLPAENEPNGQRFDTAARWMSELAAAADVEDAVGLPGTGPVAFGGFTFDPRSPGSTLVVPRVVVGSRAGRVWLTTICDHPGSHPDALLSSVTSTRYIGPLTWSDGSLSAQGWGGAVAAAVRRIRAAELHKVVLARDIHAEAGGTIDVRTLLSRLARAYPNCYTFCVDGLVGATPELLLRRAGGDVTSLVLAGTRPRGSTSEEDERIAGDLLASAKETEEHRYAVESLRTALTPLTSSVRLPDHPELLRLSNVQHLASPASATLREGVSTFDVIAAMHPTAAVGGTPARVAMDVIRELEGMDRGRYAGPVGWLDTRGDGEWGIALRCAHVEGSRARLFAGCGIVAGSDPEAEIAEADSKFRAMRSALAD</sequence>
<dbReference type="NCBIfam" id="TIGR00543">
    <property type="entry name" value="isochor_syn"/>
    <property type="match status" value="1"/>
</dbReference>
<dbReference type="OrthoDB" id="9806579at2"/>
<accession>A0A3N0E264</accession>
<keyword evidence="8" id="KW-1185">Reference proteome</keyword>
<evidence type="ECO:0000313" key="8">
    <source>
        <dbReference type="Proteomes" id="UP000269198"/>
    </source>
</evidence>
<dbReference type="EC" id="5.4.4.2" evidence="3"/>
<gene>
    <name evidence="7" type="ORF">EFW17_21000</name>
</gene>
<comment type="similarity">
    <text evidence="2">Belongs to the isochorismate synthase family.</text>
</comment>
<organism evidence="7 8">
    <name type="scientific">Halostreptopolyspora alba</name>
    <dbReference type="NCBI Taxonomy" id="2487137"/>
    <lineage>
        <taxon>Bacteria</taxon>
        <taxon>Bacillati</taxon>
        <taxon>Actinomycetota</taxon>
        <taxon>Actinomycetes</taxon>
        <taxon>Streptosporangiales</taxon>
        <taxon>Nocardiopsidaceae</taxon>
        <taxon>Halostreptopolyspora</taxon>
    </lineage>
</organism>
<evidence type="ECO:0000256" key="2">
    <source>
        <dbReference type="ARBA" id="ARBA00005297"/>
    </source>
</evidence>
<evidence type="ECO:0000256" key="3">
    <source>
        <dbReference type="ARBA" id="ARBA00012824"/>
    </source>
</evidence>
<protein>
    <recommendedName>
        <fullName evidence="3">isochorismate synthase</fullName>
        <ecNumber evidence="3">5.4.4.2</ecNumber>
    </recommendedName>
    <alternativeName>
        <fullName evidence="5">Isochorismate mutase</fullName>
    </alternativeName>
</protein>
<evidence type="ECO:0000256" key="4">
    <source>
        <dbReference type="ARBA" id="ARBA00023235"/>
    </source>
</evidence>
<dbReference type="Proteomes" id="UP000269198">
    <property type="component" value="Unassembled WGS sequence"/>
</dbReference>
<dbReference type="Gene3D" id="3.60.120.10">
    <property type="entry name" value="Anthranilate synthase"/>
    <property type="match status" value="1"/>
</dbReference>
<evidence type="ECO:0000259" key="6">
    <source>
        <dbReference type="Pfam" id="PF00425"/>
    </source>
</evidence>
<comment type="caution">
    <text evidence="7">The sequence shown here is derived from an EMBL/GenBank/DDBJ whole genome shotgun (WGS) entry which is preliminary data.</text>
</comment>
<dbReference type="EMBL" id="RJMB01000028">
    <property type="protein sequence ID" value="RNL81944.1"/>
    <property type="molecule type" value="Genomic_DNA"/>
</dbReference>
<evidence type="ECO:0000256" key="1">
    <source>
        <dbReference type="ARBA" id="ARBA00000799"/>
    </source>
</evidence>
<feature type="domain" description="Chorismate-utilising enzyme C-terminal" evidence="6">
    <location>
        <begin position="161"/>
        <end position="409"/>
    </location>
</feature>
<dbReference type="PANTHER" id="PTHR42839:SF2">
    <property type="entry name" value="ISOCHORISMATE SYNTHASE ENTC"/>
    <property type="match status" value="1"/>
</dbReference>
<dbReference type="InterPro" id="IPR015890">
    <property type="entry name" value="Chorismate_C"/>
</dbReference>
<dbReference type="RefSeq" id="WP_123203148.1">
    <property type="nucleotide sequence ID" value="NZ_RJMB01000028.1"/>
</dbReference>
<evidence type="ECO:0000313" key="7">
    <source>
        <dbReference type="EMBL" id="RNL81944.1"/>
    </source>
</evidence>
<evidence type="ECO:0000256" key="5">
    <source>
        <dbReference type="ARBA" id="ARBA00041564"/>
    </source>
</evidence>
<dbReference type="GO" id="GO:0008909">
    <property type="term" value="F:isochorismate synthase activity"/>
    <property type="evidence" value="ECO:0007669"/>
    <property type="project" value="UniProtKB-EC"/>
</dbReference>